<evidence type="ECO:0008006" key="3">
    <source>
        <dbReference type="Google" id="ProtNLM"/>
    </source>
</evidence>
<dbReference type="Proteomes" id="UP000011864">
    <property type="component" value="Chromosome"/>
</dbReference>
<protein>
    <recommendedName>
        <fullName evidence="3">Lipoprotein</fullName>
    </recommendedName>
</protein>
<organism evidence="1 2">
    <name type="scientific">Paraglaciecola psychrophila 170</name>
    <dbReference type="NCBI Taxonomy" id="1129794"/>
    <lineage>
        <taxon>Bacteria</taxon>
        <taxon>Pseudomonadati</taxon>
        <taxon>Pseudomonadota</taxon>
        <taxon>Gammaproteobacteria</taxon>
        <taxon>Alteromonadales</taxon>
        <taxon>Alteromonadaceae</taxon>
        <taxon>Paraglaciecola</taxon>
    </lineage>
</organism>
<evidence type="ECO:0000313" key="1">
    <source>
        <dbReference type="EMBL" id="AGH43082.1"/>
    </source>
</evidence>
<evidence type="ECO:0000313" key="2">
    <source>
        <dbReference type="Proteomes" id="UP000011864"/>
    </source>
</evidence>
<dbReference type="PATRIC" id="fig|1129794.4.peg.960"/>
<name>K7ADP2_9ALTE</name>
<reference evidence="1 2" key="1">
    <citation type="journal article" date="2013" name="Genome Announc.">
        <title>Complete Genome Sequence of Glaciecola psychrophila Strain 170T.</title>
        <authorList>
            <person name="Yin J."/>
            <person name="Chen J."/>
            <person name="Liu G."/>
            <person name="Yu Y."/>
            <person name="Song L."/>
            <person name="Wang X."/>
            <person name="Qu X."/>
        </authorList>
    </citation>
    <scope>NUCLEOTIDE SEQUENCE [LARGE SCALE GENOMIC DNA]</scope>
    <source>
        <strain evidence="1 2">170</strain>
    </source>
</reference>
<dbReference type="Pfam" id="PF20101">
    <property type="entry name" value="DUF6491"/>
    <property type="match status" value="1"/>
</dbReference>
<dbReference type="RefSeq" id="WP_007640209.1">
    <property type="nucleotide sequence ID" value="NC_020514.1"/>
</dbReference>
<keyword evidence="2" id="KW-1185">Reference proteome</keyword>
<dbReference type="InterPro" id="IPR045500">
    <property type="entry name" value="DUF6491"/>
</dbReference>
<dbReference type="KEGG" id="gps:C427_0973"/>
<gene>
    <name evidence="1" type="ORF">C427_0973</name>
</gene>
<sequence length="161" mass="18104">MNKYINTLSVVATIFLFGCSNRINYEKNINSFIADQKLAPMESIDTGGAIKYRALNDKHIALTIQNSGSYLLTVRANCQDIMNATKIVLATAAEGVVQVNSRDKIVRIGDKYSECLVSGLYKLHSGQLEQLVSWSYRRDPSWSNNLIYPLFYDVKSRGLEN</sequence>
<dbReference type="AlphaFoldDB" id="K7ADP2"/>
<dbReference type="PROSITE" id="PS51257">
    <property type="entry name" value="PROKAR_LIPOPROTEIN"/>
    <property type="match status" value="1"/>
</dbReference>
<dbReference type="EMBL" id="CP003837">
    <property type="protein sequence ID" value="AGH43082.1"/>
    <property type="molecule type" value="Genomic_DNA"/>
</dbReference>
<dbReference type="HOGENOM" id="CLU_1642115_0_0_6"/>
<accession>K7ADP2</accession>
<proteinExistence type="predicted"/>